<dbReference type="InterPro" id="IPR039060">
    <property type="entry name" value="Antitox_HigA"/>
</dbReference>
<evidence type="ECO:0000259" key="1">
    <source>
        <dbReference type="PROSITE" id="PS50943"/>
    </source>
</evidence>
<dbReference type="InterPro" id="IPR001387">
    <property type="entry name" value="Cro/C1-type_HTH"/>
</dbReference>
<feature type="domain" description="HTH cro/C1-type" evidence="1">
    <location>
        <begin position="61"/>
        <end position="114"/>
    </location>
</feature>
<dbReference type="GO" id="GO:0006355">
    <property type="term" value="P:regulation of DNA-templated transcription"/>
    <property type="evidence" value="ECO:0007669"/>
    <property type="project" value="InterPro"/>
</dbReference>
<dbReference type="Pfam" id="PF01381">
    <property type="entry name" value="HTH_3"/>
    <property type="match status" value="1"/>
</dbReference>
<comment type="caution">
    <text evidence="2">The sequence shown here is derived from an EMBL/GenBank/DDBJ whole genome shotgun (WGS) entry which is preliminary data.</text>
</comment>
<dbReference type="PROSITE" id="PS50943">
    <property type="entry name" value="HTH_CROC1"/>
    <property type="match status" value="1"/>
</dbReference>
<dbReference type="GO" id="GO:0001046">
    <property type="term" value="F:core promoter sequence-specific DNA binding"/>
    <property type="evidence" value="ECO:0007669"/>
    <property type="project" value="TreeGrafter"/>
</dbReference>
<proteinExistence type="predicted"/>
<evidence type="ECO:0000313" key="2">
    <source>
        <dbReference type="EMBL" id="KUG25608.1"/>
    </source>
</evidence>
<reference evidence="2" key="1">
    <citation type="journal article" date="2015" name="Proc. Natl. Acad. Sci. U.S.A.">
        <title>Networks of energetic and metabolic interactions define dynamics in microbial communities.</title>
        <authorList>
            <person name="Embree M."/>
            <person name="Liu J.K."/>
            <person name="Al-Bassam M.M."/>
            <person name="Zengler K."/>
        </authorList>
    </citation>
    <scope>NUCLEOTIDE SEQUENCE</scope>
</reference>
<dbReference type="SMART" id="SM00530">
    <property type="entry name" value="HTH_XRE"/>
    <property type="match status" value="1"/>
</dbReference>
<dbReference type="AlphaFoldDB" id="A0A0W8FXH5"/>
<dbReference type="CDD" id="cd00093">
    <property type="entry name" value="HTH_XRE"/>
    <property type="match status" value="1"/>
</dbReference>
<dbReference type="Gene3D" id="1.10.260.40">
    <property type="entry name" value="lambda repressor-like DNA-binding domains"/>
    <property type="match status" value="1"/>
</dbReference>
<protein>
    <submittedName>
        <fullName evidence="2">Helix-turn-helix motif</fullName>
    </submittedName>
</protein>
<dbReference type="SUPFAM" id="SSF47413">
    <property type="entry name" value="lambda repressor-like DNA-binding domains"/>
    <property type="match status" value="1"/>
</dbReference>
<gene>
    <name evidence="2" type="ORF">ASZ90_004567</name>
</gene>
<dbReference type="PANTHER" id="PTHR40455">
    <property type="entry name" value="ANTITOXIN HIGA"/>
    <property type="match status" value="1"/>
</dbReference>
<organism evidence="2">
    <name type="scientific">hydrocarbon metagenome</name>
    <dbReference type="NCBI Taxonomy" id="938273"/>
    <lineage>
        <taxon>unclassified sequences</taxon>
        <taxon>metagenomes</taxon>
        <taxon>ecological metagenomes</taxon>
    </lineage>
</organism>
<dbReference type="InterPro" id="IPR010982">
    <property type="entry name" value="Lambda_DNA-bd_dom_sf"/>
</dbReference>
<name>A0A0W8FXH5_9ZZZZ</name>
<sequence>MNIKPIKNKTDYNNTLKQIDKLWNTEPNTPEGDNLEVLVTLVEAYEQKNYPIGPPDPVEAIKFRIEQMGLTQSNLAEAMGGKNRVSEVLSGKRNLTMKMARELHKRFNIPAESLLA</sequence>
<dbReference type="EMBL" id="LNQE01000642">
    <property type="protein sequence ID" value="KUG25608.1"/>
    <property type="molecule type" value="Genomic_DNA"/>
</dbReference>
<dbReference type="PANTHER" id="PTHR40455:SF1">
    <property type="entry name" value="ANTITOXIN HIGA"/>
    <property type="match status" value="1"/>
</dbReference>
<accession>A0A0W8FXH5</accession>